<name>A0A1F5T010_9BACT</name>
<accession>A0A1F5T010</accession>
<protein>
    <submittedName>
        <fullName evidence="1">Uncharacterized protein</fullName>
    </submittedName>
</protein>
<organism evidence="1 2">
    <name type="scientific">Candidatus Falkowbacteria bacterium RIFOXYC2_FULL_36_12</name>
    <dbReference type="NCBI Taxonomy" id="1798002"/>
    <lineage>
        <taxon>Bacteria</taxon>
        <taxon>Candidatus Falkowiibacteriota</taxon>
    </lineage>
</organism>
<dbReference type="Proteomes" id="UP000179001">
    <property type="component" value="Unassembled WGS sequence"/>
</dbReference>
<evidence type="ECO:0000313" key="1">
    <source>
        <dbReference type="EMBL" id="OGF32290.1"/>
    </source>
</evidence>
<dbReference type="AlphaFoldDB" id="A0A1F5T010"/>
<sequence length="64" mass="6936">MTRKTSRVSHATDIGPDIIPASTNLLVQPVDPVAKIVRRNLLGFFGGKKSDFASSIIINQDTNI</sequence>
<proteinExistence type="predicted"/>
<evidence type="ECO:0000313" key="2">
    <source>
        <dbReference type="Proteomes" id="UP000179001"/>
    </source>
</evidence>
<gene>
    <name evidence="1" type="ORF">A2478_03110</name>
</gene>
<reference evidence="1 2" key="1">
    <citation type="journal article" date="2016" name="Nat. Commun.">
        <title>Thousands of microbial genomes shed light on interconnected biogeochemical processes in an aquifer system.</title>
        <authorList>
            <person name="Anantharaman K."/>
            <person name="Brown C.T."/>
            <person name="Hug L.A."/>
            <person name="Sharon I."/>
            <person name="Castelle C.J."/>
            <person name="Probst A.J."/>
            <person name="Thomas B.C."/>
            <person name="Singh A."/>
            <person name="Wilkins M.J."/>
            <person name="Karaoz U."/>
            <person name="Brodie E.L."/>
            <person name="Williams K.H."/>
            <person name="Hubbard S.S."/>
            <person name="Banfield J.F."/>
        </authorList>
    </citation>
    <scope>NUCLEOTIDE SEQUENCE [LARGE SCALE GENOMIC DNA]</scope>
</reference>
<dbReference type="EMBL" id="MFGJ01000006">
    <property type="protein sequence ID" value="OGF32290.1"/>
    <property type="molecule type" value="Genomic_DNA"/>
</dbReference>
<comment type="caution">
    <text evidence="1">The sequence shown here is derived from an EMBL/GenBank/DDBJ whole genome shotgun (WGS) entry which is preliminary data.</text>
</comment>